<reference evidence="1 2" key="1">
    <citation type="submission" date="2021-10" db="EMBL/GenBank/DDBJ databases">
        <title>Anaerobic single-cell dispensing facilitates the cultivation of human gut bacteria.</title>
        <authorList>
            <person name="Afrizal A."/>
        </authorList>
    </citation>
    <scope>NUCLEOTIDE SEQUENCE [LARGE SCALE GENOMIC DNA]</scope>
    <source>
        <strain evidence="1 2">CLA-AA-H276</strain>
    </source>
</reference>
<gene>
    <name evidence="1" type="ORF">LKD36_01375</name>
</gene>
<proteinExistence type="predicted"/>
<dbReference type="EMBL" id="JAJEPS010000001">
    <property type="protein sequence ID" value="MCC2124825.1"/>
    <property type="molecule type" value="Genomic_DNA"/>
</dbReference>
<protein>
    <submittedName>
        <fullName evidence="1">Uncharacterized protein</fullName>
    </submittedName>
</protein>
<name>A0AAE3A6G3_9FIRM</name>
<evidence type="ECO:0000313" key="2">
    <source>
        <dbReference type="Proteomes" id="UP001198220"/>
    </source>
</evidence>
<accession>A0AAE3A6G3</accession>
<keyword evidence="2" id="KW-1185">Reference proteome</keyword>
<evidence type="ECO:0000313" key="1">
    <source>
        <dbReference type="EMBL" id="MCC2124825.1"/>
    </source>
</evidence>
<dbReference type="RefSeq" id="WP_308458380.1">
    <property type="nucleotide sequence ID" value="NZ_JAJEPS010000001.1"/>
</dbReference>
<comment type="caution">
    <text evidence="1">The sequence shown here is derived from an EMBL/GenBank/DDBJ whole genome shotgun (WGS) entry which is preliminary data.</text>
</comment>
<dbReference type="Proteomes" id="UP001198220">
    <property type="component" value="Unassembled WGS sequence"/>
</dbReference>
<dbReference type="AlphaFoldDB" id="A0AAE3A6G3"/>
<organism evidence="1 2">
    <name type="scientific">Hominiventricola filiformis</name>
    <dbReference type="NCBI Taxonomy" id="2885352"/>
    <lineage>
        <taxon>Bacteria</taxon>
        <taxon>Bacillati</taxon>
        <taxon>Bacillota</taxon>
        <taxon>Clostridia</taxon>
        <taxon>Lachnospirales</taxon>
        <taxon>Lachnospiraceae</taxon>
        <taxon>Hominiventricola</taxon>
    </lineage>
</organism>
<sequence length="50" mass="5669">MNRDYCAERKAKPVSYDRPSPGIGMVSLQRAIDNYIAFGKAMQVFSEVEK</sequence>